<reference evidence="1 2" key="1">
    <citation type="journal article" date="2015" name="Genome Biol. Evol.">
        <title>Found and Lost: The Fates of Horizontally Acquired Genes in Arthropod-Symbiotic Spiroplasma.</title>
        <authorList>
            <person name="Lo W.S."/>
            <person name="Gasparich G.E."/>
            <person name="Kuo C.H."/>
        </authorList>
    </citation>
    <scope>NUCLEOTIDE SEQUENCE [LARGE SCALE GENOMIC DNA]</scope>
    <source>
        <strain evidence="2">TDA-040725-5</strain>
    </source>
</reference>
<gene>
    <name evidence="1" type="ORF">SERIO_v1c01050</name>
</gene>
<dbReference type="STRING" id="315358.SERIO_v1c01050"/>
<evidence type="ECO:0000313" key="1">
    <source>
        <dbReference type="EMBL" id="AKM53705.1"/>
    </source>
</evidence>
<sequence length="60" mass="6811">MQVPKAIITLKRCHGAYLCNTRVRNLVIVQTINGMKKKTIATIINACWTPDILIPPFYLL</sequence>
<dbReference type="PATRIC" id="fig|743698.3.peg.107"/>
<dbReference type="KEGG" id="seri:SERIO_v1c01050"/>
<proteinExistence type="predicted"/>
<reference evidence="2" key="2">
    <citation type="submission" date="2015-06" db="EMBL/GenBank/DDBJ databases">
        <title>Complete genome sequence of Spiroplasma eriocheiris TDA-040725-5 (DSM 21848).</title>
        <authorList>
            <person name="Lo W.-S."/>
            <person name="Kuo C.-H."/>
        </authorList>
    </citation>
    <scope>NUCLEOTIDE SEQUENCE [LARGE SCALE GENOMIC DNA]</scope>
    <source>
        <strain evidence="2">TDA-040725-5</strain>
    </source>
</reference>
<protein>
    <submittedName>
        <fullName evidence="1">Uncharacterized protein</fullName>
    </submittedName>
</protein>
<organism evidence="1 2">
    <name type="scientific">Spiroplasma eriocheiris</name>
    <dbReference type="NCBI Taxonomy" id="315358"/>
    <lineage>
        <taxon>Bacteria</taxon>
        <taxon>Bacillati</taxon>
        <taxon>Mycoplasmatota</taxon>
        <taxon>Mollicutes</taxon>
        <taxon>Entomoplasmatales</taxon>
        <taxon>Spiroplasmataceae</taxon>
        <taxon>Spiroplasma</taxon>
    </lineage>
</organism>
<name>A0A0H3XHG4_9MOLU</name>
<dbReference type="EMBL" id="CP011856">
    <property type="protein sequence ID" value="AKM53705.1"/>
    <property type="molecule type" value="Genomic_DNA"/>
</dbReference>
<evidence type="ECO:0000313" key="2">
    <source>
        <dbReference type="Proteomes" id="UP000035661"/>
    </source>
</evidence>
<dbReference type="AlphaFoldDB" id="A0A0H3XHG4"/>
<accession>A0A0H3XHG4</accession>
<keyword evidence="2" id="KW-1185">Reference proteome</keyword>
<dbReference type="Proteomes" id="UP000035661">
    <property type="component" value="Chromosome"/>
</dbReference>